<reference evidence="1 2" key="1">
    <citation type="submission" date="2022-05" db="EMBL/GenBank/DDBJ databases">
        <title>Chromosome-level reference genomes for two strains of Caenorhabditis briggsae: an improved platform for comparative genomics.</title>
        <authorList>
            <person name="Stevens L."/>
            <person name="Andersen E.C."/>
        </authorList>
    </citation>
    <scope>NUCLEOTIDE SEQUENCE [LARGE SCALE GENOMIC DNA]</scope>
    <source>
        <strain evidence="1">QX1410_ONT</strain>
        <tissue evidence="1">Whole-organism</tissue>
    </source>
</reference>
<dbReference type="AlphaFoldDB" id="A0AAE9ILW5"/>
<accession>A0AAE9ILW5</accession>
<proteinExistence type="predicted"/>
<organism evidence="1 2">
    <name type="scientific">Caenorhabditis briggsae</name>
    <dbReference type="NCBI Taxonomy" id="6238"/>
    <lineage>
        <taxon>Eukaryota</taxon>
        <taxon>Metazoa</taxon>
        <taxon>Ecdysozoa</taxon>
        <taxon>Nematoda</taxon>
        <taxon>Chromadorea</taxon>
        <taxon>Rhabditida</taxon>
        <taxon>Rhabditina</taxon>
        <taxon>Rhabditomorpha</taxon>
        <taxon>Rhabditoidea</taxon>
        <taxon>Rhabditidae</taxon>
        <taxon>Peloderinae</taxon>
        <taxon>Caenorhabditis</taxon>
    </lineage>
</organism>
<name>A0AAE9ILW5_CAEBR</name>
<dbReference type="EMBL" id="CP090893">
    <property type="protein sequence ID" value="ULT98682.1"/>
    <property type="molecule type" value="Genomic_DNA"/>
</dbReference>
<sequence length="374" mass="44098">MSSSDGSDLKPGGVENVEDVRNEEEKLEMLIITKPINFVDEFHLNLTDSKIKLRYLTPKQLTAFEFETEFLHDDSDDNIIEDFWRDATRNLKQLQGIGKLTITVESDGCDDLDSYRWHGTRRFKVFEEFGNFLDSLLDTIHNLSVFDFFFTFETPEDVGQIMDRIDYSNICKIYLDYNERSLERKESHELNMISVIGTEAFQHADKLRVKNVIFPWDECRFFSNFNDAVVCFHGELHDHYLMDLIRDLLKNHELAKLQINCPSRTSFDQNVIDRLRSKYETDLNNWAYFSYERSGKLGMNLGYKMIVFRGPRYRGEKNGVHEYYDDMDVEEEIEGIVKNSEKLPDDIDMILADLYIEEQFPELFLKQNSYIGIQ</sequence>
<evidence type="ECO:0008006" key="3">
    <source>
        <dbReference type="Google" id="ProtNLM"/>
    </source>
</evidence>
<evidence type="ECO:0000313" key="1">
    <source>
        <dbReference type="EMBL" id="ULT98682.1"/>
    </source>
</evidence>
<evidence type="ECO:0000313" key="2">
    <source>
        <dbReference type="Proteomes" id="UP000827892"/>
    </source>
</evidence>
<dbReference type="Proteomes" id="UP000827892">
    <property type="component" value="Chromosome III"/>
</dbReference>
<protein>
    <recommendedName>
        <fullName evidence="3">DUF38 domain-containing protein</fullName>
    </recommendedName>
</protein>
<gene>
    <name evidence="1" type="ORF">L3Y34_000208</name>
</gene>